<keyword evidence="3" id="KW-1185">Reference proteome</keyword>
<dbReference type="EMBL" id="CP137757">
    <property type="protein sequence ID" value="WPF24369.1"/>
    <property type="molecule type" value="Genomic_DNA"/>
</dbReference>
<protein>
    <submittedName>
        <fullName evidence="2">Uncharacterized protein</fullName>
    </submittedName>
</protein>
<evidence type="ECO:0000313" key="2">
    <source>
        <dbReference type="EMBL" id="WPF24369.1"/>
    </source>
</evidence>
<feature type="region of interest" description="Disordered" evidence="1">
    <location>
        <begin position="265"/>
        <end position="291"/>
    </location>
</feature>
<dbReference type="AlphaFoldDB" id="A0AAU0PWB9"/>
<dbReference type="Pfam" id="PF25310">
    <property type="entry name" value="VG15"/>
    <property type="match status" value="1"/>
</dbReference>
<gene>
    <name evidence="2" type="ORF">Q0N40_07410</name>
</gene>
<evidence type="ECO:0000256" key="1">
    <source>
        <dbReference type="SAM" id="MobiDB-lite"/>
    </source>
</evidence>
<organism evidence="2 3">
    <name type="scientific">Corynebacterium pseudokroppenstedtii</name>
    <dbReference type="NCBI Taxonomy" id="2804917"/>
    <lineage>
        <taxon>Bacteria</taxon>
        <taxon>Bacillati</taxon>
        <taxon>Actinomycetota</taxon>
        <taxon>Actinomycetes</taxon>
        <taxon>Mycobacteriales</taxon>
        <taxon>Corynebacteriaceae</taxon>
        <taxon>Corynebacterium</taxon>
    </lineage>
</organism>
<dbReference type="KEGG" id="cpsk:Q0N40_07410"/>
<evidence type="ECO:0000313" key="3">
    <source>
        <dbReference type="Proteomes" id="UP001174314"/>
    </source>
</evidence>
<dbReference type="InterPro" id="IPR057369">
    <property type="entry name" value="VG15"/>
</dbReference>
<name>A0AAU0PWB9_9CORY</name>
<dbReference type="Proteomes" id="UP001174314">
    <property type="component" value="Chromosome"/>
</dbReference>
<dbReference type="RefSeq" id="WP_236883066.1">
    <property type="nucleotide sequence ID" value="NZ_CP137757.1"/>
</dbReference>
<accession>A0AAU0PWB9</accession>
<proteinExistence type="predicted"/>
<reference evidence="2 3" key="1">
    <citation type="submission" date="2023-10" db="EMBL/GenBank/DDBJ databases">
        <title>complete genome sequence of Corynebacterium pseudokroppenstedtii P15-C1.</title>
        <authorList>
            <person name="Bruggemann H."/>
            <person name="Poehlein A."/>
        </authorList>
    </citation>
    <scope>NUCLEOTIDE SEQUENCE [LARGE SCALE GENOMIC DNA]</scope>
    <source>
        <strain evidence="2 3">P15_C1</strain>
    </source>
</reference>
<sequence>MAATNKGRQLTEQHRQAQVQLSNSLVKALLQLFRALIDYGNIDRSAVKFAQKAAPLVFEARRESRRLSSDYLEAFSRVEARGHVFNPSSARPDSVSYDDVVGEMYTTASSVLKRMSSKGYSTGKAMSAGETAVSGRGKTLAGDGGRRLIENYVRTGLAPIGYARVVDADPCPFCAMLASRGAVTGDGLYKSDSFDQSNARFRGDGLFKVHDGCDCTLEPVYRVKGKVRLPGNGDELAREWAEIAAGRDDQWHVWARWRESGTLPDDYEGPLEGTRRVRGPVTGQHTGTRDVKPRRNTEVRDLEDWSKEELQTLVGQWQERLTGVEGEMSDLIGRGQTERDVPVMALARERKALVARIEKYQAHISSM</sequence>